<evidence type="ECO:0000313" key="3">
    <source>
        <dbReference type="Proteomes" id="UP000540423"/>
    </source>
</evidence>
<organism evidence="2 3">
    <name type="scientific">Streptomyces candidus</name>
    <dbReference type="NCBI Taxonomy" id="67283"/>
    <lineage>
        <taxon>Bacteria</taxon>
        <taxon>Bacillati</taxon>
        <taxon>Actinomycetota</taxon>
        <taxon>Actinomycetes</taxon>
        <taxon>Kitasatosporales</taxon>
        <taxon>Streptomycetaceae</taxon>
        <taxon>Streptomyces</taxon>
    </lineage>
</organism>
<proteinExistence type="predicted"/>
<dbReference type="Proteomes" id="UP000540423">
    <property type="component" value="Unassembled WGS sequence"/>
</dbReference>
<evidence type="ECO:0000313" key="2">
    <source>
        <dbReference type="EMBL" id="MBB6438439.1"/>
    </source>
</evidence>
<accession>A0A7X0HL92</accession>
<feature type="region of interest" description="Disordered" evidence="1">
    <location>
        <begin position="123"/>
        <end position="143"/>
    </location>
</feature>
<sequence>MPDAGGPPGGTGDLERGVGALKKFRSRVHAILATFEDGDAGTRKAATHTLSRAHFGAPGIPFPEADDLHAQYRRVHTGLVQLSRSLTEQIECLSIAVHGAEVGFDNLEEDLRRRFWAIRTRTEAARTRAEHERDTDESRRAPG</sequence>
<name>A0A7X0HL92_9ACTN</name>
<evidence type="ECO:0008006" key="4">
    <source>
        <dbReference type="Google" id="ProtNLM"/>
    </source>
</evidence>
<dbReference type="AlphaFoldDB" id="A0A7X0HL92"/>
<comment type="caution">
    <text evidence="2">The sequence shown here is derived from an EMBL/GenBank/DDBJ whole genome shotgun (WGS) entry which is preliminary data.</text>
</comment>
<evidence type="ECO:0000256" key="1">
    <source>
        <dbReference type="SAM" id="MobiDB-lite"/>
    </source>
</evidence>
<dbReference type="RefSeq" id="WP_185034539.1">
    <property type="nucleotide sequence ID" value="NZ_BNBN01000011.1"/>
</dbReference>
<keyword evidence="3" id="KW-1185">Reference proteome</keyword>
<gene>
    <name evidence="2" type="ORF">HNQ79_004946</name>
</gene>
<reference evidence="2 3" key="1">
    <citation type="submission" date="2020-08" db="EMBL/GenBank/DDBJ databases">
        <title>Genomic Encyclopedia of Type Strains, Phase IV (KMG-IV): sequencing the most valuable type-strain genomes for metagenomic binning, comparative biology and taxonomic classification.</title>
        <authorList>
            <person name="Goeker M."/>
        </authorList>
    </citation>
    <scope>NUCLEOTIDE SEQUENCE [LARGE SCALE GENOMIC DNA]</scope>
    <source>
        <strain evidence="2 3">DSM 40141</strain>
    </source>
</reference>
<protein>
    <recommendedName>
        <fullName evidence="4">CHAD domain-containing protein</fullName>
    </recommendedName>
</protein>
<dbReference type="EMBL" id="JACHEM010000013">
    <property type="protein sequence ID" value="MBB6438439.1"/>
    <property type="molecule type" value="Genomic_DNA"/>
</dbReference>